<sequence>MSENQNVNMVDSEMSVCLSEDDKTPPNFITRRVQKTTHQSDSSQYDQLMKKHKEEIRIKLNKFEELQVSSRKSTFEIKNVPRKEKESKKDLIDMVINLSEVGDCTIFRSYINDIYMVRTKKPEQKNTPIIVNTNSALLKNDLQKKAKSFNIKNKTKLFAKHFGLKSNEDTPIFFLNT</sequence>
<evidence type="ECO:0000313" key="3">
    <source>
        <dbReference type="Proteomes" id="UP001153292"/>
    </source>
</evidence>
<dbReference type="EMBL" id="OU963909">
    <property type="protein sequence ID" value="CAH0400174.1"/>
    <property type="molecule type" value="Genomic_DNA"/>
</dbReference>
<proteinExistence type="predicted"/>
<evidence type="ECO:0000313" key="2">
    <source>
        <dbReference type="EMBL" id="CAH0400174.1"/>
    </source>
</evidence>
<reference evidence="2" key="1">
    <citation type="submission" date="2021-12" db="EMBL/GenBank/DDBJ databases">
        <authorList>
            <person name="King R."/>
        </authorList>
    </citation>
    <scope>NUCLEOTIDE SEQUENCE</scope>
</reference>
<protein>
    <submittedName>
        <fullName evidence="2">Uncharacterized protein</fullName>
    </submittedName>
</protein>
<keyword evidence="3" id="KW-1185">Reference proteome</keyword>
<organism evidence="2 3">
    <name type="scientific">Chilo suppressalis</name>
    <name type="common">Asiatic rice borer moth</name>
    <dbReference type="NCBI Taxonomy" id="168631"/>
    <lineage>
        <taxon>Eukaryota</taxon>
        <taxon>Metazoa</taxon>
        <taxon>Ecdysozoa</taxon>
        <taxon>Arthropoda</taxon>
        <taxon>Hexapoda</taxon>
        <taxon>Insecta</taxon>
        <taxon>Pterygota</taxon>
        <taxon>Neoptera</taxon>
        <taxon>Endopterygota</taxon>
        <taxon>Lepidoptera</taxon>
        <taxon>Glossata</taxon>
        <taxon>Ditrysia</taxon>
        <taxon>Pyraloidea</taxon>
        <taxon>Crambidae</taxon>
        <taxon>Crambinae</taxon>
        <taxon>Chilo</taxon>
    </lineage>
</organism>
<feature type="region of interest" description="Disordered" evidence="1">
    <location>
        <begin position="1"/>
        <end position="27"/>
    </location>
</feature>
<evidence type="ECO:0000256" key="1">
    <source>
        <dbReference type="SAM" id="MobiDB-lite"/>
    </source>
</evidence>
<dbReference type="Proteomes" id="UP001153292">
    <property type="component" value="Chromosome 16"/>
</dbReference>
<name>A0ABN8B113_CHISP</name>
<accession>A0ABN8B113</accession>
<gene>
    <name evidence="2" type="ORF">CHILSU_LOCUS3362</name>
</gene>